<proteinExistence type="predicted"/>
<dbReference type="InterPro" id="IPR007076">
    <property type="entry name" value="TfoX_N"/>
</dbReference>
<gene>
    <name evidence="3" type="ORF">SAMN06295964_2649</name>
</gene>
<evidence type="ECO:0000313" key="4">
    <source>
        <dbReference type="Proteomes" id="UP000191040"/>
    </source>
</evidence>
<dbReference type="Pfam" id="PF04993">
    <property type="entry name" value="TfoX_N"/>
    <property type="match status" value="1"/>
</dbReference>
<evidence type="ECO:0000256" key="1">
    <source>
        <dbReference type="SAM" id="MobiDB-lite"/>
    </source>
</evidence>
<dbReference type="Gene3D" id="3.30.1460.30">
    <property type="entry name" value="YgaC/TfoX-N like chaperone"/>
    <property type="match status" value="1"/>
</dbReference>
<evidence type="ECO:0000313" key="3">
    <source>
        <dbReference type="EMBL" id="SKB09380.1"/>
    </source>
</evidence>
<dbReference type="STRING" id="1736691.SAMN06295964_2649"/>
<dbReference type="AlphaFoldDB" id="A0A1T4Z5Q1"/>
<sequence>MRHDLGHSSGGAGAAGPPRARRSREVSMFGGLSFMVDESLAVAARRDGSLLVRVDPAERDEVMHRPGAGLAAMKSGREMGDGWLAVAPDALVDDDAVGSWVAVGLAARPQ</sequence>
<feature type="domain" description="TfoX N-terminal" evidence="2">
    <location>
        <begin position="26"/>
        <end position="106"/>
    </location>
</feature>
<reference evidence="4" key="1">
    <citation type="submission" date="2017-02" db="EMBL/GenBank/DDBJ databases">
        <authorList>
            <person name="Varghese N."/>
            <person name="Submissions S."/>
        </authorList>
    </citation>
    <scope>NUCLEOTIDE SEQUENCE [LARGE SCALE GENOMIC DNA]</scope>
    <source>
        <strain evidence="4">9H-4</strain>
    </source>
</reference>
<organism evidence="3 4">
    <name type="scientific">Aeromicrobium choanae</name>
    <dbReference type="NCBI Taxonomy" id="1736691"/>
    <lineage>
        <taxon>Bacteria</taxon>
        <taxon>Bacillati</taxon>
        <taxon>Actinomycetota</taxon>
        <taxon>Actinomycetes</taxon>
        <taxon>Propionibacteriales</taxon>
        <taxon>Nocardioidaceae</taxon>
        <taxon>Aeromicrobium</taxon>
    </lineage>
</organism>
<keyword evidence="4" id="KW-1185">Reference proteome</keyword>
<feature type="region of interest" description="Disordered" evidence="1">
    <location>
        <begin position="1"/>
        <end position="22"/>
    </location>
</feature>
<protein>
    <submittedName>
        <fullName evidence="3">TfoX N-terminal domain-containing protein</fullName>
    </submittedName>
</protein>
<dbReference type="Proteomes" id="UP000191040">
    <property type="component" value="Chromosome I"/>
</dbReference>
<accession>A0A1T4Z5Q1</accession>
<dbReference type="EMBL" id="LT796768">
    <property type="protein sequence ID" value="SKB09380.1"/>
    <property type="molecule type" value="Genomic_DNA"/>
</dbReference>
<dbReference type="SUPFAM" id="SSF159894">
    <property type="entry name" value="YgaC/TfoX-N like"/>
    <property type="match status" value="1"/>
</dbReference>
<evidence type="ECO:0000259" key="2">
    <source>
        <dbReference type="Pfam" id="PF04993"/>
    </source>
</evidence>
<name>A0A1T4Z5Q1_9ACTN</name>